<reference evidence="3" key="4">
    <citation type="journal article" date="2018" name="Nat. Plants">
        <title>Whole-genome landscape of Medicago truncatula symbiotic genes.</title>
        <authorList>
            <person name="Pecrix Y."/>
            <person name="Gamas P."/>
            <person name="Carrere S."/>
        </authorList>
    </citation>
    <scope>NUCLEOTIDE SEQUENCE</scope>
    <source>
        <tissue evidence="3">Leaves</tissue>
    </source>
</reference>
<dbReference type="PaxDb" id="3880-AES73153"/>
<reference evidence="4" key="3">
    <citation type="submission" date="2015-04" db="UniProtKB">
        <authorList>
            <consortium name="EnsemblPlants"/>
        </authorList>
    </citation>
    <scope>IDENTIFICATION</scope>
    <source>
        <strain evidence="4">cv. Jemalong A17</strain>
    </source>
</reference>
<evidence type="ECO:0000313" key="4">
    <source>
        <dbReference type="EnsemblPlants" id="AES73153"/>
    </source>
</evidence>
<dbReference type="PANTHER" id="PTHR34464:SF5">
    <property type="match status" value="1"/>
</dbReference>
<dbReference type="EMBL" id="CM001219">
    <property type="protein sequence ID" value="AES73153.1"/>
    <property type="molecule type" value="Genomic_DNA"/>
</dbReference>
<feature type="region of interest" description="Disordered" evidence="1">
    <location>
        <begin position="16"/>
        <end position="39"/>
    </location>
</feature>
<dbReference type="STRING" id="3880.G7J528"/>
<dbReference type="eggNOG" id="ENOG502RYAH">
    <property type="taxonomic scope" value="Eukaryota"/>
</dbReference>
<dbReference type="AlphaFoldDB" id="G7J528"/>
<evidence type="ECO:0000313" key="3">
    <source>
        <dbReference type="EMBL" id="RHN70189.1"/>
    </source>
</evidence>
<dbReference type="Proteomes" id="UP000265566">
    <property type="component" value="Chromosome 3"/>
</dbReference>
<evidence type="ECO:0000256" key="1">
    <source>
        <dbReference type="SAM" id="MobiDB-lite"/>
    </source>
</evidence>
<keyword evidence="5" id="KW-1185">Reference proteome</keyword>
<dbReference type="OrthoDB" id="1373480at2759"/>
<protein>
    <submittedName>
        <fullName evidence="2 4">Uncharacterized protein</fullName>
    </submittedName>
</protein>
<dbReference type="Gramene" id="rna18745">
    <property type="protein sequence ID" value="RHN70189.1"/>
    <property type="gene ID" value="gene18745"/>
</dbReference>
<dbReference type="EnsemblPlants" id="AES73153">
    <property type="protein sequence ID" value="AES73153"/>
    <property type="gene ID" value="MTR_3g100200"/>
</dbReference>
<dbReference type="PANTHER" id="PTHR34464">
    <property type="entry name" value="OS09G0376300 PROTEIN"/>
    <property type="match status" value="1"/>
</dbReference>
<gene>
    <name evidence="4" type="primary">11423208</name>
    <name evidence="2" type="ordered locus">MTR_3g100200</name>
    <name evidence="3" type="ORF">MtrunA17_Chr3g0132871</name>
</gene>
<reference evidence="2 5" key="1">
    <citation type="journal article" date="2011" name="Nature">
        <title>The Medicago genome provides insight into the evolution of rhizobial symbioses.</title>
        <authorList>
            <person name="Young N.D."/>
            <person name="Debelle F."/>
            <person name="Oldroyd G.E."/>
            <person name="Geurts R."/>
            <person name="Cannon S.B."/>
            <person name="Udvardi M.K."/>
            <person name="Benedito V.A."/>
            <person name="Mayer K.F."/>
            <person name="Gouzy J."/>
            <person name="Schoof H."/>
            <person name="Van de Peer Y."/>
            <person name="Proost S."/>
            <person name="Cook D.R."/>
            <person name="Meyers B.C."/>
            <person name="Spannagl M."/>
            <person name="Cheung F."/>
            <person name="De Mita S."/>
            <person name="Krishnakumar V."/>
            <person name="Gundlach H."/>
            <person name="Zhou S."/>
            <person name="Mudge J."/>
            <person name="Bharti A.K."/>
            <person name="Murray J.D."/>
            <person name="Naoumkina M.A."/>
            <person name="Rosen B."/>
            <person name="Silverstein K.A."/>
            <person name="Tang H."/>
            <person name="Rombauts S."/>
            <person name="Zhao P.X."/>
            <person name="Zhou P."/>
            <person name="Barbe V."/>
            <person name="Bardou P."/>
            <person name="Bechner M."/>
            <person name="Bellec A."/>
            <person name="Berger A."/>
            <person name="Berges H."/>
            <person name="Bidwell S."/>
            <person name="Bisseling T."/>
            <person name="Choisne N."/>
            <person name="Couloux A."/>
            <person name="Denny R."/>
            <person name="Deshpande S."/>
            <person name="Dai X."/>
            <person name="Doyle J.J."/>
            <person name="Dudez A.M."/>
            <person name="Farmer A.D."/>
            <person name="Fouteau S."/>
            <person name="Franken C."/>
            <person name="Gibelin C."/>
            <person name="Gish J."/>
            <person name="Goldstein S."/>
            <person name="Gonzalez A.J."/>
            <person name="Green P.J."/>
            <person name="Hallab A."/>
            <person name="Hartog M."/>
            <person name="Hua A."/>
            <person name="Humphray S.J."/>
            <person name="Jeong D.H."/>
            <person name="Jing Y."/>
            <person name="Jocker A."/>
            <person name="Kenton S.M."/>
            <person name="Kim D.J."/>
            <person name="Klee K."/>
            <person name="Lai H."/>
            <person name="Lang C."/>
            <person name="Lin S."/>
            <person name="Macmil S.L."/>
            <person name="Magdelenat G."/>
            <person name="Matthews L."/>
            <person name="McCorrison J."/>
            <person name="Monaghan E.L."/>
            <person name="Mun J.H."/>
            <person name="Najar F.Z."/>
            <person name="Nicholson C."/>
            <person name="Noirot C."/>
            <person name="O'Bleness M."/>
            <person name="Paule C.R."/>
            <person name="Poulain J."/>
            <person name="Prion F."/>
            <person name="Qin B."/>
            <person name="Qu C."/>
            <person name="Retzel E.F."/>
            <person name="Riddle C."/>
            <person name="Sallet E."/>
            <person name="Samain S."/>
            <person name="Samson N."/>
            <person name="Sanders I."/>
            <person name="Saurat O."/>
            <person name="Scarpelli C."/>
            <person name="Schiex T."/>
            <person name="Segurens B."/>
            <person name="Severin A.J."/>
            <person name="Sherrier D.J."/>
            <person name="Shi R."/>
            <person name="Sims S."/>
            <person name="Singer S.R."/>
            <person name="Sinharoy S."/>
            <person name="Sterck L."/>
            <person name="Viollet A."/>
            <person name="Wang B.B."/>
            <person name="Wang K."/>
            <person name="Wang M."/>
            <person name="Wang X."/>
            <person name="Warfsmann J."/>
            <person name="Weissenbach J."/>
            <person name="White D.D."/>
            <person name="White J.D."/>
            <person name="Wiley G.B."/>
            <person name="Wincker P."/>
            <person name="Xing Y."/>
            <person name="Yang L."/>
            <person name="Yao Z."/>
            <person name="Ying F."/>
            <person name="Zhai J."/>
            <person name="Zhou L."/>
            <person name="Zuber A."/>
            <person name="Denarie J."/>
            <person name="Dixon R.A."/>
            <person name="May G.D."/>
            <person name="Schwartz D.C."/>
            <person name="Rogers J."/>
            <person name="Quetier F."/>
            <person name="Town C.D."/>
            <person name="Roe B.A."/>
        </authorList>
    </citation>
    <scope>NUCLEOTIDE SEQUENCE [LARGE SCALE GENOMIC DNA]</scope>
    <source>
        <strain evidence="2">A17</strain>
        <strain evidence="4 5">cv. Jemalong A17</strain>
    </source>
</reference>
<organism evidence="2 5">
    <name type="scientific">Medicago truncatula</name>
    <name type="common">Barrel medic</name>
    <name type="synonym">Medicago tribuloides</name>
    <dbReference type="NCBI Taxonomy" id="3880"/>
    <lineage>
        <taxon>Eukaryota</taxon>
        <taxon>Viridiplantae</taxon>
        <taxon>Streptophyta</taxon>
        <taxon>Embryophyta</taxon>
        <taxon>Tracheophyta</taxon>
        <taxon>Spermatophyta</taxon>
        <taxon>Magnoliopsida</taxon>
        <taxon>eudicotyledons</taxon>
        <taxon>Gunneridae</taxon>
        <taxon>Pentapetalae</taxon>
        <taxon>rosids</taxon>
        <taxon>fabids</taxon>
        <taxon>Fabales</taxon>
        <taxon>Fabaceae</taxon>
        <taxon>Papilionoideae</taxon>
        <taxon>50 kb inversion clade</taxon>
        <taxon>NPAAA clade</taxon>
        <taxon>Hologalegina</taxon>
        <taxon>IRL clade</taxon>
        <taxon>Trifolieae</taxon>
        <taxon>Medicago</taxon>
    </lineage>
</organism>
<accession>G7J528</accession>
<proteinExistence type="predicted"/>
<dbReference type="HOGENOM" id="CLU_098173_1_0_1"/>
<evidence type="ECO:0000313" key="5">
    <source>
        <dbReference type="Proteomes" id="UP000002051"/>
    </source>
</evidence>
<name>G7J528_MEDTR</name>
<feature type="compositionally biased region" description="Polar residues" evidence="1">
    <location>
        <begin position="21"/>
        <end position="39"/>
    </location>
</feature>
<dbReference type="EMBL" id="PSQE01000003">
    <property type="protein sequence ID" value="RHN70189.1"/>
    <property type="molecule type" value="Genomic_DNA"/>
</dbReference>
<reference evidence="2 5" key="2">
    <citation type="journal article" date="2014" name="BMC Genomics">
        <title>An improved genome release (version Mt4.0) for the model legume Medicago truncatula.</title>
        <authorList>
            <person name="Tang H."/>
            <person name="Krishnakumar V."/>
            <person name="Bidwell S."/>
            <person name="Rosen B."/>
            <person name="Chan A."/>
            <person name="Zhou S."/>
            <person name="Gentzbittel L."/>
            <person name="Childs K.L."/>
            <person name="Yandell M."/>
            <person name="Gundlach H."/>
            <person name="Mayer K.F."/>
            <person name="Schwartz D.C."/>
            <person name="Town C.D."/>
        </authorList>
    </citation>
    <scope>GENOME REANNOTATION</scope>
    <source>
        <strain evidence="4 5">cv. Jemalong A17</strain>
    </source>
</reference>
<sequence>MDAAFSYLPWWLSSRKHQKPKTSNGCSTNSSPDSVTRESSNVLRFPFVNEEIVPSTSRKVKDERHSREEAKIDKECDFVIVPFDGGFVDSDAESVASDWSIGWLEPHGTGFSNDNDESHETDNSFAVLVPCYGYNYGAMLEEGPKSNVLNNVGNFSYESKKCVESWISSLNNT</sequence>
<evidence type="ECO:0000313" key="2">
    <source>
        <dbReference type="EMBL" id="AES73153.1"/>
    </source>
</evidence>
<dbReference type="Proteomes" id="UP000002051">
    <property type="component" value="Chromosome 3"/>
</dbReference>